<accession>C8X3X2</accession>
<dbReference type="OrthoDB" id="9814020at2"/>
<evidence type="ECO:0000256" key="2">
    <source>
        <dbReference type="ARBA" id="ARBA00022448"/>
    </source>
</evidence>
<keyword evidence="5 9" id="KW-0812">Transmembrane</keyword>
<keyword evidence="6 9" id="KW-1133">Transmembrane helix</keyword>
<keyword evidence="7 9" id="KW-0472">Membrane</keyword>
<keyword evidence="4" id="KW-0997">Cell inner membrane</keyword>
<dbReference type="PANTHER" id="PTHR30574:SF1">
    <property type="entry name" value="SULPHUR TRANSPORT DOMAIN-CONTAINING PROTEIN"/>
    <property type="match status" value="1"/>
</dbReference>
<dbReference type="eggNOG" id="COG2391">
    <property type="taxonomic scope" value="Bacteria"/>
</dbReference>
<evidence type="ECO:0000256" key="3">
    <source>
        <dbReference type="ARBA" id="ARBA00022475"/>
    </source>
</evidence>
<evidence type="ECO:0000256" key="4">
    <source>
        <dbReference type="ARBA" id="ARBA00022519"/>
    </source>
</evidence>
<evidence type="ECO:0000256" key="7">
    <source>
        <dbReference type="ARBA" id="ARBA00023136"/>
    </source>
</evidence>
<sequence>MKEHKTSAYWAWFPAAIALAGIIVFIFATFGPPASSSGFIAVLKGALGKIAPDYVAGKTHYQILPGPGSWLMAFVLGMAIGGFFAGRTFRIPIRDVPRLWERRFGPSKSLRYGCSFLGGFLILFGARLAGGCTLGLFISGSTQLAVSGLYFGVVIFAVAMLTARLVYGKTAKEADHE</sequence>
<comment type="similarity">
    <text evidence="8">Belongs to the TsuA/YedE (TC 9.B.102) family.</text>
</comment>
<dbReference type="GO" id="GO:0005886">
    <property type="term" value="C:plasma membrane"/>
    <property type="evidence" value="ECO:0007669"/>
    <property type="project" value="UniProtKB-SubCell"/>
</dbReference>
<dbReference type="EMBL" id="CP001734">
    <property type="protein sequence ID" value="ACV69119.1"/>
    <property type="molecule type" value="Genomic_DNA"/>
</dbReference>
<reference evidence="10 11" key="2">
    <citation type="journal article" date="2010" name="Stand. Genomic Sci.">
        <title>Complete genome sequence of Desulfohalobium retbaense type strain (HR(100)).</title>
        <authorList>
            <person name="Spring S."/>
            <person name="Nolan M."/>
            <person name="Lapidus A."/>
            <person name="Glavina Del Rio T."/>
            <person name="Copeland A."/>
            <person name="Tice H."/>
            <person name="Cheng J.F."/>
            <person name="Lucas S."/>
            <person name="Land M."/>
            <person name="Chen F."/>
            <person name="Bruce D."/>
            <person name="Goodwin L."/>
            <person name="Pitluck S."/>
            <person name="Ivanova N."/>
            <person name="Mavromatis K."/>
            <person name="Mikhailova N."/>
            <person name="Pati A."/>
            <person name="Chen A."/>
            <person name="Palaniappan K."/>
            <person name="Hauser L."/>
            <person name="Chang Y.J."/>
            <person name="Jeffries C.D."/>
            <person name="Munk C."/>
            <person name="Kiss H."/>
            <person name="Chain P."/>
            <person name="Han C."/>
            <person name="Brettin T."/>
            <person name="Detter J.C."/>
            <person name="Schuler E."/>
            <person name="Goker M."/>
            <person name="Rohde M."/>
            <person name="Bristow J."/>
            <person name="Eisen J.A."/>
            <person name="Markowitz V."/>
            <person name="Hugenholtz P."/>
            <person name="Kyrpides N.C."/>
            <person name="Klenk H.P."/>
        </authorList>
    </citation>
    <scope>NUCLEOTIDE SEQUENCE [LARGE SCALE GENOMIC DNA]</scope>
    <source>
        <strain evidence="10 11">DSM 5692</strain>
    </source>
</reference>
<dbReference type="KEGG" id="drt:Dret_1835"/>
<reference evidence="11" key="1">
    <citation type="submission" date="2009-09" db="EMBL/GenBank/DDBJ databases">
        <title>The complete chromosome of Desulfohalobium retbaense DSM 5692.</title>
        <authorList>
            <consortium name="US DOE Joint Genome Institute (JGI-PGF)"/>
            <person name="Lucas S."/>
            <person name="Copeland A."/>
            <person name="Lapidus A."/>
            <person name="Glavina del Rio T."/>
            <person name="Dalin E."/>
            <person name="Tice H."/>
            <person name="Bruce D."/>
            <person name="Goodwin L."/>
            <person name="Pitluck S."/>
            <person name="Kyrpides N."/>
            <person name="Mavromatis K."/>
            <person name="Ivanova N."/>
            <person name="Mikhailova N."/>
            <person name="Munk A.C."/>
            <person name="Brettin T."/>
            <person name="Detter J.C."/>
            <person name="Han C."/>
            <person name="Tapia R."/>
            <person name="Larimer F."/>
            <person name="Land M."/>
            <person name="Hauser L."/>
            <person name="Markowitz V."/>
            <person name="Cheng J.-F."/>
            <person name="Hugenholtz P."/>
            <person name="Woyke T."/>
            <person name="Wu D."/>
            <person name="Spring S."/>
            <person name="Klenk H.-P."/>
            <person name="Eisen J.A."/>
        </authorList>
    </citation>
    <scope>NUCLEOTIDE SEQUENCE [LARGE SCALE GENOMIC DNA]</scope>
    <source>
        <strain evidence="11">DSM 5692</strain>
    </source>
</reference>
<dbReference type="HOGENOM" id="CLU_041737_1_1_7"/>
<dbReference type="PANTHER" id="PTHR30574">
    <property type="entry name" value="INNER MEMBRANE PROTEIN YEDE"/>
    <property type="match status" value="1"/>
</dbReference>
<feature type="transmembrane region" description="Helical" evidence="9">
    <location>
        <begin position="70"/>
        <end position="89"/>
    </location>
</feature>
<keyword evidence="2" id="KW-0813">Transport</keyword>
<protein>
    <submittedName>
        <fullName evidence="10">Uncharacterized protein</fullName>
    </submittedName>
</protein>
<keyword evidence="3" id="KW-1003">Cell membrane</keyword>
<dbReference type="Pfam" id="PF04143">
    <property type="entry name" value="Sulf_transp"/>
    <property type="match status" value="1"/>
</dbReference>
<gene>
    <name evidence="10" type="ordered locus">Dret_1835</name>
</gene>
<evidence type="ECO:0000256" key="5">
    <source>
        <dbReference type="ARBA" id="ARBA00022692"/>
    </source>
</evidence>
<dbReference type="STRING" id="485915.Dret_1835"/>
<evidence type="ECO:0000256" key="1">
    <source>
        <dbReference type="ARBA" id="ARBA00004429"/>
    </source>
</evidence>
<evidence type="ECO:0000256" key="8">
    <source>
        <dbReference type="ARBA" id="ARBA00035655"/>
    </source>
</evidence>
<dbReference type="InterPro" id="IPR007272">
    <property type="entry name" value="Sulf_transp_TsuA/YedE"/>
</dbReference>
<evidence type="ECO:0000256" key="6">
    <source>
        <dbReference type="ARBA" id="ARBA00022989"/>
    </source>
</evidence>
<evidence type="ECO:0000256" key="9">
    <source>
        <dbReference type="SAM" id="Phobius"/>
    </source>
</evidence>
<dbReference type="RefSeq" id="WP_015752262.1">
    <property type="nucleotide sequence ID" value="NC_013223.1"/>
</dbReference>
<comment type="subcellular location">
    <subcellularLocation>
        <location evidence="1">Cell inner membrane</location>
        <topology evidence="1">Multi-pass membrane protein</topology>
    </subcellularLocation>
</comment>
<evidence type="ECO:0000313" key="11">
    <source>
        <dbReference type="Proteomes" id="UP000001052"/>
    </source>
</evidence>
<name>C8X3X2_DESRD</name>
<feature type="transmembrane region" description="Helical" evidence="9">
    <location>
        <begin position="144"/>
        <end position="167"/>
    </location>
</feature>
<feature type="transmembrane region" description="Helical" evidence="9">
    <location>
        <begin position="110"/>
        <end position="138"/>
    </location>
</feature>
<evidence type="ECO:0000313" key="10">
    <source>
        <dbReference type="EMBL" id="ACV69119.1"/>
    </source>
</evidence>
<proteinExistence type="inferred from homology"/>
<organism evidence="10 11">
    <name type="scientific">Desulfohalobium retbaense (strain ATCC 49708 / DSM 5692 / JCM 16813 / HR100)</name>
    <dbReference type="NCBI Taxonomy" id="485915"/>
    <lineage>
        <taxon>Bacteria</taxon>
        <taxon>Pseudomonadati</taxon>
        <taxon>Thermodesulfobacteriota</taxon>
        <taxon>Desulfovibrionia</taxon>
        <taxon>Desulfovibrionales</taxon>
        <taxon>Desulfohalobiaceae</taxon>
        <taxon>Desulfohalobium</taxon>
    </lineage>
</organism>
<dbReference type="AlphaFoldDB" id="C8X3X2"/>
<dbReference type="Proteomes" id="UP000001052">
    <property type="component" value="Chromosome"/>
</dbReference>
<keyword evidence="11" id="KW-1185">Reference proteome</keyword>
<feature type="transmembrane region" description="Helical" evidence="9">
    <location>
        <begin position="9"/>
        <end position="30"/>
    </location>
</feature>